<dbReference type="Gene3D" id="2.80.10.50">
    <property type="match status" value="2"/>
</dbReference>
<keyword evidence="8 20" id="KW-0812">Transmembrane</keyword>
<evidence type="ECO:0000256" key="18">
    <source>
        <dbReference type="ARBA" id="ARBA00050905"/>
    </source>
</evidence>
<evidence type="ECO:0000256" key="2">
    <source>
        <dbReference type="ARBA" id="ARBA00004323"/>
    </source>
</evidence>
<dbReference type="Gene3D" id="3.90.550.10">
    <property type="entry name" value="Spore Coat Polysaccharide Biosynthesis Protein SpsA, Chain A"/>
    <property type="match status" value="3"/>
</dbReference>
<comment type="cofactor">
    <cofactor evidence="1">
        <name>Mn(2+)</name>
        <dbReference type="ChEBI" id="CHEBI:29035"/>
    </cofactor>
</comment>
<evidence type="ECO:0000256" key="10">
    <source>
        <dbReference type="ARBA" id="ARBA00022734"/>
    </source>
</evidence>
<dbReference type="GO" id="GO:0046872">
    <property type="term" value="F:metal ion binding"/>
    <property type="evidence" value="ECO:0007669"/>
    <property type="project" value="UniProtKB-KW"/>
</dbReference>
<evidence type="ECO:0000256" key="6">
    <source>
        <dbReference type="ARBA" id="ARBA00022676"/>
    </source>
</evidence>
<reference evidence="23" key="1">
    <citation type="submission" date="2011-05" db="EMBL/GenBank/DDBJ databases">
        <authorList>
            <person name="Richards S.R."/>
            <person name="Qu J."/>
            <person name="Jiang H."/>
            <person name="Jhangiani S.N."/>
            <person name="Agravi P."/>
            <person name="Goodspeed R."/>
            <person name="Gross S."/>
            <person name="Mandapat C."/>
            <person name="Jackson L."/>
            <person name="Mathew T."/>
            <person name="Pu L."/>
            <person name="Thornton R."/>
            <person name="Saada N."/>
            <person name="Wilczek-Boney K.B."/>
            <person name="Lee S."/>
            <person name="Kovar C."/>
            <person name="Wu Y."/>
            <person name="Scherer S.E."/>
            <person name="Worley K.C."/>
            <person name="Muzny D.M."/>
            <person name="Gibbs R."/>
        </authorList>
    </citation>
    <scope>NUCLEOTIDE SEQUENCE</scope>
    <source>
        <strain evidence="23">Brora</strain>
    </source>
</reference>
<dbReference type="EnsemblMetazoa" id="SMAR010769-RA">
    <property type="protein sequence ID" value="SMAR010769-PA"/>
    <property type="gene ID" value="SMAR010769"/>
</dbReference>
<keyword evidence="6" id="KW-0328">Glycosyltransferase</keyword>
<dbReference type="InterPro" id="IPR001173">
    <property type="entry name" value="Glyco_trans_2-like"/>
</dbReference>
<dbReference type="FunFam" id="1.10.8.460:FF:000001">
    <property type="entry name" value="Polypeptide N-acetylgalactosaminyltransferase"/>
    <property type="match status" value="1"/>
</dbReference>
<dbReference type="PANTHER" id="PTHR11675">
    <property type="entry name" value="N-ACETYLGALACTOSAMINYLTRANSFERASE"/>
    <property type="match status" value="1"/>
</dbReference>
<evidence type="ECO:0000256" key="9">
    <source>
        <dbReference type="ARBA" id="ARBA00022723"/>
    </source>
</evidence>
<comment type="subcellular location">
    <subcellularLocation>
        <location evidence="2">Golgi apparatus membrane</location>
        <topology evidence="2">Single-pass type II membrane protein</topology>
    </subcellularLocation>
</comment>
<name>T1JAK0_STRMM</name>
<dbReference type="SUPFAM" id="SSF53448">
    <property type="entry name" value="Nucleotide-diphospho-sugar transferases"/>
    <property type="match status" value="3"/>
</dbReference>
<keyword evidence="10" id="KW-0430">Lectin</keyword>
<evidence type="ECO:0000256" key="4">
    <source>
        <dbReference type="ARBA" id="ARBA00005680"/>
    </source>
</evidence>
<dbReference type="AlphaFoldDB" id="T1JAK0"/>
<organism evidence="22 23">
    <name type="scientific">Strigamia maritima</name>
    <name type="common">European centipede</name>
    <name type="synonym">Geophilus maritimus</name>
    <dbReference type="NCBI Taxonomy" id="126957"/>
    <lineage>
        <taxon>Eukaryota</taxon>
        <taxon>Metazoa</taxon>
        <taxon>Ecdysozoa</taxon>
        <taxon>Arthropoda</taxon>
        <taxon>Myriapoda</taxon>
        <taxon>Chilopoda</taxon>
        <taxon>Pleurostigmophora</taxon>
        <taxon>Geophilomorpha</taxon>
        <taxon>Linotaeniidae</taxon>
        <taxon>Strigamia</taxon>
    </lineage>
</organism>
<evidence type="ECO:0000259" key="21">
    <source>
        <dbReference type="SMART" id="SM00458"/>
    </source>
</evidence>
<keyword evidence="17" id="KW-0464">Manganese</keyword>
<comment type="catalytic activity">
    <reaction evidence="19">
        <text>L-seryl-[protein] + UDP-N-acetyl-alpha-D-galactosamine = a 3-O-[N-acetyl-alpha-D-galactosaminyl]-L-seryl-[protein] + UDP + H(+)</text>
        <dbReference type="Rhea" id="RHEA:23956"/>
        <dbReference type="Rhea" id="RHEA-COMP:9863"/>
        <dbReference type="Rhea" id="RHEA-COMP:12788"/>
        <dbReference type="ChEBI" id="CHEBI:15378"/>
        <dbReference type="ChEBI" id="CHEBI:29999"/>
        <dbReference type="ChEBI" id="CHEBI:53604"/>
        <dbReference type="ChEBI" id="CHEBI:58223"/>
        <dbReference type="ChEBI" id="CHEBI:67138"/>
        <dbReference type="EC" id="2.4.1.41"/>
    </reaction>
</comment>
<dbReference type="GO" id="GO:0000139">
    <property type="term" value="C:Golgi membrane"/>
    <property type="evidence" value="ECO:0007669"/>
    <property type="project" value="UniProtKB-SubCell"/>
</dbReference>
<comment type="similarity">
    <text evidence="4">Belongs to the glycosyltransferase 2 family. GalNAc-T subfamily.</text>
</comment>
<dbReference type="EC" id="2.4.1.41" evidence="5"/>
<dbReference type="FunFam" id="3.90.550.10:FF:000021">
    <property type="entry name" value="Polypeptide N-acetylgalactosaminyltransferase"/>
    <property type="match status" value="1"/>
</dbReference>
<dbReference type="GO" id="GO:0006493">
    <property type="term" value="P:protein O-linked glycosylation"/>
    <property type="evidence" value="ECO:0007669"/>
    <property type="project" value="TreeGrafter"/>
</dbReference>
<evidence type="ECO:0000256" key="16">
    <source>
        <dbReference type="ARBA" id="ARBA00023180"/>
    </source>
</evidence>
<dbReference type="CDD" id="cd02510">
    <property type="entry name" value="pp-GalNAc-T"/>
    <property type="match status" value="2"/>
</dbReference>
<evidence type="ECO:0000256" key="13">
    <source>
        <dbReference type="ARBA" id="ARBA00023034"/>
    </source>
</evidence>
<proteinExistence type="inferred from homology"/>
<evidence type="ECO:0000313" key="22">
    <source>
        <dbReference type="EnsemblMetazoa" id="SMAR010769-PA"/>
    </source>
</evidence>
<feature type="domain" description="Ricin B lectin" evidence="21">
    <location>
        <begin position="510"/>
        <end position="633"/>
    </location>
</feature>
<dbReference type="SMART" id="SM00458">
    <property type="entry name" value="RICIN"/>
    <property type="match status" value="2"/>
</dbReference>
<keyword evidence="9" id="KW-0479">Metal-binding</keyword>
<dbReference type="InterPro" id="IPR035992">
    <property type="entry name" value="Ricin_B-like_lectins"/>
</dbReference>
<keyword evidence="23" id="KW-1185">Reference proteome</keyword>
<keyword evidence="13" id="KW-0333">Golgi apparatus</keyword>
<evidence type="ECO:0000256" key="15">
    <source>
        <dbReference type="ARBA" id="ARBA00023157"/>
    </source>
</evidence>
<evidence type="ECO:0000256" key="5">
    <source>
        <dbReference type="ARBA" id="ARBA00012644"/>
    </source>
</evidence>
<dbReference type="STRING" id="126957.T1JAK0"/>
<dbReference type="GO" id="GO:0004653">
    <property type="term" value="F:polypeptide N-acetylgalactosaminyltransferase activity"/>
    <property type="evidence" value="ECO:0007669"/>
    <property type="project" value="UniProtKB-EC"/>
</dbReference>
<evidence type="ECO:0000256" key="19">
    <source>
        <dbReference type="ARBA" id="ARBA00052209"/>
    </source>
</evidence>
<dbReference type="SUPFAM" id="SSF50370">
    <property type="entry name" value="Ricin B-like lectins"/>
    <property type="match status" value="2"/>
</dbReference>
<dbReference type="EMBL" id="JH432001">
    <property type="status" value="NOT_ANNOTATED_CDS"/>
    <property type="molecule type" value="Genomic_DNA"/>
</dbReference>
<dbReference type="PANTHER" id="PTHR11675:SF118">
    <property type="entry name" value="POLYPEPTIDE N-ACETYLGALACTOSAMINYLTRANSFERASE 3"/>
    <property type="match status" value="1"/>
</dbReference>
<evidence type="ECO:0000313" key="23">
    <source>
        <dbReference type="Proteomes" id="UP000014500"/>
    </source>
</evidence>
<comment type="catalytic activity">
    <reaction evidence="18">
        <text>L-threonyl-[protein] + UDP-N-acetyl-alpha-D-galactosamine = a 3-O-[N-acetyl-alpha-D-galactosaminyl]-L-threonyl-[protein] + UDP + H(+)</text>
        <dbReference type="Rhea" id="RHEA:52424"/>
        <dbReference type="Rhea" id="RHEA-COMP:11060"/>
        <dbReference type="Rhea" id="RHEA-COMP:11689"/>
        <dbReference type="ChEBI" id="CHEBI:15378"/>
        <dbReference type="ChEBI" id="CHEBI:30013"/>
        <dbReference type="ChEBI" id="CHEBI:58223"/>
        <dbReference type="ChEBI" id="CHEBI:67138"/>
        <dbReference type="ChEBI" id="CHEBI:87075"/>
        <dbReference type="EC" id="2.4.1.41"/>
    </reaction>
</comment>
<evidence type="ECO:0000256" key="1">
    <source>
        <dbReference type="ARBA" id="ARBA00001936"/>
    </source>
</evidence>
<dbReference type="eggNOG" id="KOG3736">
    <property type="taxonomic scope" value="Eukaryota"/>
</dbReference>
<keyword evidence="11" id="KW-0735">Signal-anchor</keyword>
<comment type="pathway">
    <text evidence="3">Protein modification; protein glycosylation.</text>
</comment>
<reference evidence="22" key="2">
    <citation type="submission" date="2015-02" db="UniProtKB">
        <authorList>
            <consortium name="EnsemblMetazoa"/>
        </authorList>
    </citation>
    <scope>IDENTIFICATION</scope>
</reference>
<evidence type="ECO:0000256" key="8">
    <source>
        <dbReference type="ARBA" id="ARBA00022692"/>
    </source>
</evidence>
<evidence type="ECO:0000256" key="11">
    <source>
        <dbReference type="ARBA" id="ARBA00022968"/>
    </source>
</evidence>
<keyword evidence="7" id="KW-0808">Transferase</keyword>
<dbReference type="InterPro" id="IPR029044">
    <property type="entry name" value="Nucleotide-diphossugar_trans"/>
</dbReference>
<dbReference type="HOGENOM" id="CLU_273563_0_0_1"/>
<dbReference type="CDD" id="cd23433">
    <property type="entry name" value="beta-trefoil_Ricin_GALNT1-like"/>
    <property type="match status" value="1"/>
</dbReference>
<feature type="transmembrane region" description="Helical" evidence="20">
    <location>
        <begin position="12"/>
        <end position="33"/>
    </location>
</feature>
<evidence type="ECO:0000256" key="12">
    <source>
        <dbReference type="ARBA" id="ARBA00022989"/>
    </source>
</evidence>
<dbReference type="FunFam" id="2.80.10.50:FF:000047">
    <property type="entry name" value="Polypeptide N-acetylgalactosaminyltransferase"/>
    <property type="match status" value="1"/>
</dbReference>
<evidence type="ECO:0000256" key="17">
    <source>
        <dbReference type="ARBA" id="ARBA00023211"/>
    </source>
</evidence>
<dbReference type="Proteomes" id="UP000014500">
    <property type="component" value="Unassembled WGS sequence"/>
</dbReference>
<dbReference type="InterPro" id="IPR045885">
    <property type="entry name" value="GalNAc-T"/>
</dbReference>
<evidence type="ECO:0000256" key="7">
    <source>
        <dbReference type="ARBA" id="ARBA00022679"/>
    </source>
</evidence>
<dbReference type="PhylomeDB" id="T1JAK0"/>
<sequence length="1176" mass="135437">MLLRSRFRLHTCKVIIATSLIWFLIDIALLMYYTDCIAGWSCEQQNANINNNNNHNIKDTKELTFFRRISDKKVENVYPDHLIHEWTLVVEKTNPSHWPGENGKAVSLPKTQERLMKEKFKLNQFNLLVSDLIALNRSLPDVRMEKCKHKKYPKKLPRTSIVIVFHNEAWSTLLRTIHSIINRSPKELLEEIILVFRTPGRSGLIRARLIGAEKSTGQVITFLDAHCECTTGWLEPLLARLVEDRTRVVCPIIDVVSDDTFEYVSASDMTWGGFNWKLNFRWYRVPPREVDRRGGDRSLPLKTPTMAGGLFAIDREYFEEIGKYDEGMEIWGGENLEMSFRVWMCGGSVEIIPCSRVGHVFREKSPYSFPGGTFRIVMHNNARLAEVWLDEWKDFYYKMNPGSPKHTCIWMCGGSVEIVTCSHVGHVFRKSTPYTFPGGTGHIINHNNARLAEVWLDHWKHFYYAINPGARNVEVGDLTDRKKLRERLKCKDFRWYLENIYPESQMPLDFYYLGEIKNGETQTCLDTLGHKNGENIGIGGCHGLGGNQVFAYTKRQQIMCDENCLDALPPDGPVKLVRCHGLGGNQAWVYSNKDKTLLHVSSNRCLTKPSLSDPTLPILTACDGSRKQQWLMSGQFKWQSTDVSLQQKEYVDKRGMHVIVAYYSATRAWESHLNFSHDVANKLNEYSPIKGEGENGEPVYLPFTLIKRSQTLYQINKFNLMASDRISVNRSLPDFRKAECKKRTFHLQSLPQTSIIIVFHNEAWSTLLRTVHSVIIQSPITLIQEIILVDDASTRSAELEKYVAHLPVTVRIIRINRRVGLIQARLEGAAIAKGQVLTFLDAHCECTVGWLEPLLQHIAQNRSHVVCPIIDIINDDTFAYLRSFDLHWGAFNWNLHFRWLSVGNDIATLRKQNASLPYKTPVMAGGLFAIDKSYFDSIGRYDSNMSIWGGENIEMSFRIWMCGGTIEIVPCSRVGHVFRKSSPYDFPGGVANILHKNLARVAEVWMDEWKHFFYKLNPEARRLAVSEDIEERKKIRERLKCNSFSWYLENIWPQNFFPSVSTFFGKVKLFVISSDGLIMSDESVCLSSPQLNPSVTFTACNHSKYQKWKYNSKVLIKLGIEKYKLTFFIYQEQVFIHEETSLCLDLPTKKHPSVLSIRKCSQSASQKWRLEVISWK</sequence>
<protein>
    <recommendedName>
        <fullName evidence="5">polypeptide N-acetylgalactosaminyltransferase</fullName>
        <ecNumber evidence="5">2.4.1.41</ecNumber>
    </recommendedName>
</protein>
<feature type="domain" description="Ricin B lectin" evidence="21">
    <location>
        <begin position="1032"/>
        <end position="1171"/>
    </location>
</feature>
<keyword evidence="14 20" id="KW-0472">Membrane</keyword>
<dbReference type="GO" id="GO:0030246">
    <property type="term" value="F:carbohydrate binding"/>
    <property type="evidence" value="ECO:0007669"/>
    <property type="project" value="UniProtKB-KW"/>
</dbReference>
<keyword evidence="15" id="KW-1015">Disulfide bond</keyword>
<keyword evidence="12 20" id="KW-1133">Transmembrane helix</keyword>
<accession>T1JAK0</accession>
<evidence type="ECO:0000256" key="14">
    <source>
        <dbReference type="ARBA" id="ARBA00023136"/>
    </source>
</evidence>
<evidence type="ECO:0000256" key="20">
    <source>
        <dbReference type="SAM" id="Phobius"/>
    </source>
</evidence>
<dbReference type="Pfam" id="PF00652">
    <property type="entry name" value="Ricin_B_lectin"/>
    <property type="match status" value="1"/>
</dbReference>
<keyword evidence="16" id="KW-0325">Glycoprotein</keyword>
<dbReference type="OMA" id="YRSYSPF"/>
<evidence type="ECO:0000256" key="3">
    <source>
        <dbReference type="ARBA" id="ARBA00004922"/>
    </source>
</evidence>
<dbReference type="InterPro" id="IPR000772">
    <property type="entry name" value="Ricin_B_lectin"/>
</dbReference>
<dbReference type="Pfam" id="PF00535">
    <property type="entry name" value="Glycos_transf_2"/>
    <property type="match status" value="2"/>
</dbReference>
<dbReference type="PROSITE" id="PS50231">
    <property type="entry name" value="RICIN_B_LECTIN"/>
    <property type="match status" value="2"/>
</dbReference>